<reference evidence="18" key="1">
    <citation type="submission" date="2023-01" db="EMBL/GenBank/DDBJ databases">
        <title>Genome assembly of the deep-sea coral Lophelia pertusa.</title>
        <authorList>
            <person name="Herrera S."/>
            <person name="Cordes E."/>
        </authorList>
    </citation>
    <scope>NUCLEOTIDE SEQUENCE</scope>
    <source>
        <strain evidence="18">USNM1676648</strain>
        <tissue evidence="18">Polyp</tissue>
    </source>
</reference>
<gene>
    <name evidence="18" type="primary">COPB2_2</name>
    <name evidence="18" type="ORF">OS493_000291</name>
</gene>
<evidence type="ECO:0000256" key="8">
    <source>
        <dbReference type="ARBA" id="ARBA00022892"/>
    </source>
</evidence>
<feature type="repeat" description="WD" evidence="14">
    <location>
        <begin position="44"/>
        <end position="71"/>
    </location>
</feature>
<comment type="similarity">
    <text evidence="3">Belongs to the WD repeat COPB2 family.</text>
</comment>
<dbReference type="Proteomes" id="UP001163046">
    <property type="component" value="Unassembled WGS sequence"/>
</dbReference>
<dbReference type="EMBL" id="MU825396">
    <property type="protein sequence ID" value="KAJ7394480.1"/>
    <property type="molecule type" value="Genomic_DNA"/>
</dbReference>
<evidence type="ECO:0000256" key="14">
    <source>
        <dbReference type="PROSITE-ProRule" id="PRU00221"/>
    </source>
</evidence>
<accession>A0A9X0A745</accession>
<evidence type="ECO:0000256" key="12">
    <source>
        <dbReference type="ARBA" id="ARBA00023329"/>
    </source>
</evidence>
<keyword evidence="19" id="KW-1185">Reference proteome</keyword>
<evidence type="ECO:0000256" key="11">
    <source>
        <dbReference type="ARBA" id="ARBA00023136"/>
    </source>
</evidence>
<dbReference type="FunFam" id="1.25.40.470:FF:000001">
    <property type="entry name" value="Coatomer subunit beta"/>
    <property type="match status" value="1"/>
</dbReference>
<dbReference type="AlphaFoldDB" id="A0A9X0A745"/>
<evidence type="ECO:0000256" key="10">
    <source>
        <dbReference type="ARBA" id="ARBA00023034"/>
    </source>
</evidence>
<dbReference type="InterPro" id="IPR056176">
    <property type="entry name" value="TPR_COPA_B"/>
</dbReference>
<evidence type="ECO:0000256" key="3">
    <source>
        <dbReference type="ARBA" id="ARBA00010844"/>
    </source>
</evidence>
<evidence type="ECO:0000256" key="5">
    <source>
        <dbReference type="ARBA" id="ARBA00022490"/>
    </source>
</evidence>
<feature type="compositionally biased region" description="Pro residues" evidence="15">
    <location>
        <begin position="689"/>
        <end position="703"/>
    </location>
</feature>
<feature type="domain" description="COPA/B TPR" evidence="17">
    <location>
        <begin position="398"/>
        <end position="578"/>
    </location>
</feature>
<dbReference type="InterPro" id="IPR006692">
    <property type="entry name" value="Beta-prop_COPA/B_2nd"/>
</dbReference>
<keyword evidence="12" id="KW-0968">Cytoplasmic vesicle</keyword>
<keyword evidence="4" id="KW-0813">Transport</keyword>
<dbReference type="OrthoDB" id="2150324at2759"/>
<dbReference type="GO" id="GO:0030126">
    <property type="term" value="C:COPI vesicle coat"/>
    <property type="evidence" value="ECO:0007669"/>
    <property type="project" value="TreeGrafter"/>
</dbReference>
<dbReference type="InterPro" id="IPR036322">
    <property type="entry name" value="WD40_repeat_dom_sf"/>
</dbReference>
<comment type="subcellular location">
    <subcellularLocation>
        <location evidence="2">Cytoplasmic vesicle</location>
        <location evidence="2">COPI-coated vesicle membrane</location>
        <topology evidence="2">Peripheral membrane protein</topology>
        <orientation evidence="2">Cytoplasmic side</orientation>
    </subcellularLocation>
    <subcellularLocation>
        <location evidence="1">Golgi apparatus membrane</location>
        <topology evidence="1">Peripheral membrane protein</topology>
        <orientation evidence="1">Cytoplasmic side</orientation>
    </subcellularLocation>
</comment>
<dbReference type="GO" id="GO:0006886">
    <property type="term" value="P:intracellular protein transport"/>
    <property type="evidence" value="ECO:0007669"/>
    <property type="project" value="InterPro"/>
</dbReference>
<keyword evidence="5" id="KW-0963">Cytoplasm</keyword>
<feature type="compositionally biased region" description="Acidic residues" evidence="15">
    <location>
        <begin position="721"/>
        <end position="766"/>
    </location>
</feature>
<feature type="compositionally biased region" description="Basic and acidic residues" evidence="15">
    <location>
        <begin position="706"/>
        <end position="720"/>
    </location>
</feature>
<sequence length="766" mass="86073">MVERSHILYLVLMTGWSKYGIIKTKLVCKHLKDMPRTSRVLVFPELPIILTGSEDGTVRIWQANTYRLESTLNYGLERVWSMAMFKGSNNVALGYDEGSILIKLGREEPAMSMDSNGKIIFAKHSEIQQANLKNMADYDGKDGERLPLAIKDMGPCEMFPQTLCHNPNGRFVVVCGDGEYIIYTAMALRNKSFGSAQEFVWSSDSSEYAIRDGNKIKLFKNFKERKSFKPEYGVENIYGGQLLGVKSVSGLAFFDWESTDLVRRIEIQPRSIYWADSGELCSIATDESFFILKYVAENVAKAQETPEVMTEDGIEDAFDVCGEIEDCVKTGIWVGDCFIYTNAVNRLNYYVGGEIVTIAHLDRTMYILGYIPKDNRLYLSDKDMNVVGYSLLLSVLEYQTAVMRQDFDTAKQVLPTIPREQRNRVAHFLEKQGFKQQALAVSCDPEHRFDLAIQLSELKIAYEIASESESEHKWKQLAELAISKCQFQLAQECLINAQDFGGLLLLATSAGDSDMILRLAETSAKKGKNNVAFLAYFLLGRLEEGIELLCSTGRYPEAAFMARTYLPSQVSKIVKLWKEDLGKINKKAADSLADPSEYENLFPEFQEALQAEQFLKRERVQMKPAAQYKHVPINTDRDVFEEMKSAKEEGTLESILASVESLSFSEPSASKPIEPSIPSFAASSASSHSPPPPAPADRPPAARPPAAEKEPDIDKNAAVEDEKEEEDVLDDDFDFGAHDDDDDDDEDLNIDDDDLLNDDDDDFLND</sequence>
<dbReference type="Gene3D" id="1.25.40.470">
    <property type="match status" value="1"/>
</dbReference>
<evidence type="ECO:0000313" key="19">
    <source>
        <dbReference type="Proteomes" id="UP001163046"/>
    </source>
</evidence>
<keyword evidence="10" id="KW-0333">Golgi apparatus</keyword>
<feature type="region of interest" description="Disordered" evidence="15">
    <location>
        <begin position="666"/>
        <end position="766"/>
    </location>
</feature>
<name>A0A9X0A745_9CNID</name>
<evidence type="ECO:0000256" key="1">
    <source>
        <dbReference type="ARBA" id="ARBA00004255"/>
    </source>
</evidence>
<dbReference type="GO" id="GO:0006888">
    <property type="term" value="P:endoplasmic reticulum to Golgi vesicle-mediated transport"/>
    <property type="evidence" value="ECO:0007669"/>
    <property type="project" value="TreeGrafter"/>
</dbReference>
<keyword evidence="8" id="KW-0931">ER-Golgi transport</keyword>
<feature type="domain" description="COPA/B second beta-propeller" evidence="16">
    <location>
        <begin position="124"/>
        <end position="381"/>
    </location>
</feature>
<dbReference type="InterPro" id="IPR001680">
    <property type="entry name" value="WD40_rpt"/>
</dbReference>
<evidence type="ECO:0000256" key="6">
    <source>
        <dbReference type="ARBA" id="ARBA00022574"/>
    </source>
</evidence>
<dbReference type="InterPro" id="IPR050844">
    <property type="entry name" value="Coatomer_complex_subunit"/>
</dbReference>
<dbReference type="InterPro" id="IPR016453">
    <property type="entry name" value="COPB2"/>
</dbReference>
<dbReference type="InterPro" id="IPR015943">
    <property type="entry name" value="WD40/YVTN_repeat-like_dom_sf"/>
</dbReference>
<dbReference type="PIRSF" id="PIRSF005567">
    <property type="entry name" value="Coatomer_beta'_subunit"/>
    <property type="match status" value="1"/>
</dbReference>
<dbReference type="CDD" id="cd22947">
    <property type="entry name" value="Coatomer_WDAD_beta-like"/>
    <property type="match status" value="1"/>
</dbReference>
<dbReference type="GO" id="GO:0006890">
    <property type="term" value="P:retrograde vesicle-mediated transport, Golgi to endoplasmic reticulum"/>
    <property type="evidence" value="ECO:0007669"/>
    <property type="project" value="TreeGrafter"/>
</dbReference>
<organism evidence="18 19">
    <name type="scientific">Desmophyllum pertusum</name>
    <dbReference type="NCBI Taxonomy" id="174260"/>
    <lineage>
        <taxon>Eukaryota</taxon>
        <taxon>Metazoa</taxon>
        <taxon>Cnidaria</taxon>
        <taxon>Anthozoa</taxon>
        <taxon>Hexacorallia</taxon>
        <taxon>Scleractinia</taxon>
        <taxon>Caryophylliina</taxon>
        <taxon>Caryophylliidae</taxon>
        <taxon>Desmophyllum</taxon>
    </lineage>
</organism>
<evidence type="ECO:0000256" key="13">
    <source>
        <dbReference type="ARBA" id="ARBA00032920"/>
    </source>
</evidence>
<dbReference type="GO" id="GO:0006891">
    <property type="term" value="P:intra-Golgi vesicle-mediated transport"/>
    <property type="evidence" value="ECO:0007669"/>
    <property type="project" value="TreeGrafter"/>
</dbReference>
<dbReference type="Gene3D" id="2.130.10.10">
    <property type="entry name" value="YVTN repeat-like/Quinoprotein amine dehydrogenase"/>
    <property type="match status" value="1"/>
</dbReference>
<evidence type="ECO:0000256" key="7">
    <source>
        <dbReference type="ARBA" id="ARBA00022737"/>
    </source>
</evidence>
<dbReference type="GO" id="GO:0000139">
    <property type="term" value="C:Golgi membrane"/>
    <property type="evidence" value="ECO:0007669"/>
    <property type="project" value="UniProtKB-SubCell"/>
</dbReference>
<keyword evidence="9" id="KW-0653">Protein transport</keyword>
<dbReference type="PANTHER" id="PTHR19876:SF2">
    <property type="entry name" value="COATOMER SUBUNIT BETA"/>
    <property type="match status" value="1"/>
</dbReference>
<dbReference type="GO" id="GO:0005198">
    <property type="term" value="F:structural molecule activity"/>
    <property type="evidence" value="ECO:0007669"/>
    <property type="project" value="InterPro"/>
</dbReference>
<evidence type="ECO:0000259" key="16">
    <source>
        <dbReference type="Pfam" id="PF04053"/>
    </source>
</evidence>
<evidence type="ECO:0000313" key="18">
    <source>
        <dbReference type="EMBL" id="KAJ7394480.1"/>
    </source>
</evidence>
<dbReference type="Pfam" id="PF04053">
    <property type="entry name" value="B-prop_COPA_B_2nd"/>
    <property type="match status" value="1"/>
</dbReference>
<evidence type="ECO:0000256" key="15">
    <source>
        <dbReference type="SAM" id="MobiDB-lite"/>
    </source>
</evidence>
<evidence type="ECO:0000259" key="17">
    <source>
        <dbReference type="Pfam" id="PF23953"/>
    </source>
</evidence>
<dbReference type="PANTHER" id="PTHR19876">
    <property type="entry name" value="COATOMER"/>
    <property type="match status" value="1"/>
</dbReference>
<dbReference type="Pfam" id="PF23953">
    <property type="entry name" value="TPR_COPA_B"/>
    <property type="match status" value="1"/>
</dbReference>
<evidence type="ECO:0000256" key="2">
    <source>
        <dbReference type="ARBA" id="ARBA00004347"/>
    </source>
</evidence>
<dbReference type="SUPFAM" id="SSF50978">
    <property type="entry name" value="WD40 repeat-like"/>
    <property type="match status" value="1"/>
</dbReference>
<comment type="caution">
    <text evidence="18">The sequence shown here is derived from an EMBL/GenBank/DDBJ whole genome shotgun (WGS) entry which is preliminary data.</text>
</comment>
<keyword evidence="11" id="KW-0472">Membrane</keyword>
<evidence type="ECO:0000256" key="9">
    <source>
        <dbReference type="ARBA" id="ARBA00022927"/>
    </source>
</evidence>
<protein>
    <recommendedName>
        <fullName evidence="13">Beta'-coat protein</fullName>
    </recommendedName>
</protein>
<proteinExistence type="inferred from homology"/>
<evidence type="ECO:0000256" key="4">
    <source>
        <dbReference type="ARBA" id="ARBA00022448"/>
    </source>
</evidence>
<keyword evidence="7" id="KW-0677">Repeat</keyword>
<dbReference type="PROSITE" id="PS50082">
    <property type="entry name" value="WD_REPEATS_2"/>
    <property type="match status" value="1"/>
</dbReference>
<feature type="compositionally biased region" description="Low complexity" evidence="15">
    <location>
        <begin position="676"/>
        <end position="688"/>
    </location>
</feature>
<keyword evidence="6 14" id="KW-0853">WD repeat</keyword>